<dbReference type="EMBL" id="SACS01000016">
    <property type="protein sequence ID" value="RVU35327.1"/>
    <property type="molecule type" value="Genomic_DNA"/>
</dbReference>
<dbReference type="Gene3D" id="2.130.10.10">
    <property type="entry name" value="YVTN repeat-like/Quinoprotein amine dehydrogenase"/>
    <property type="match status" value="1"/>
</dbReference>
<evidence type="ECO:0000256" key="5">
    <source>
        <dbReference type="RuleBase" id="RU363032"/>
    </source>
</evidence>
<evidence type="ECO:0000256" key="4">
    <source>
        <dbReference type="ARBA" id="ARBA00023136"/>
    </source>
</evidence>
<dbReference type="OrthoDB" id="9785113at2"/>
<feature type="transmembrane region" description="Helical" evidence="5">
    <location>
        <begin position="46"/>
        <end position="70"/>
    </location>
</feature>
<sequence>MQQTSVSTASTPSTVSPEPTQVTRSLLPSGEKRARLRKWRSFKDKVSQYGIAFAGISVVAAFATIFIYLFSEVGPIFSSADVEKQHSYPSASPQPLFSNLERYGEVGLVADAGGQLQFFDAKTGAAQQKIQLALPADATISSFAKGEPRSGLIAFGLSNGQVLVAKHEYNLSYPNDKRQIVPVVTYPLGDTPIQLDPQQQPILSLAVQEGPSGTAITAFTADGRLSYNLFEAQTEFLSGETTLVRTDYQLPEAPKTVRKMLVDTTLKNLFVADMDNKIHYYDISEPASARYVEAVTAVATGQNITALEFLVGSVSLIVGGSDGTVSQWFLVRDEHNNFHLKHIRDFDQHPAAITQIEPEYSRKGFMAIDEKGHLGIHYGTSARTLWLEPLADDIQPARLAISPINDAFLILDTKGQTHNFLLENAHPDVSWKAMWNEVWYEGRGEADYIWQASSGSDEFEAKMSLVPLAVGTLKAALFAMLFATPLAVMSALYTAYFMTPKLRGKVKPTIEIMAALPTVILGFLAGLWLAPFIENYLSAVFSILLLLPLMMLLAAWCYRYLPASLRNRIGLGWEVALLVPVIIAFIWICVSLSPAIDNQFFNGSLRQWFTDNGITYDQRNALVVGIAMGFAVIPNIFSIAEDAIFNVPRHLTQGSLALGATPWQTMMGVVLPTASPGIFAAVMVGFGRAVGETMIVLMATGNSPVVNFNLFEGMRTLSANIAVELPETAVGSTHFRVLFLAALVLFVFTFVFNTLAEVIRQRLRQRFSNL</sequence>
<evidence type="ECO:0000313" key="9">
    <source>
        <dbReference type="Proteomes" id="UP000283077"/>
    </source>
</evidence>
<evidence type="ECO:0000256" key="1">
    <source>
        <dbReference type="ARBA" id="ARBA00004651"/>
    </source>
</evidence>
<comment type="caution">
    <text evidence="8">The sequence shown here is derived from an EMBL/GenBank/DDBJ whole genome shotgun (WGS) entry which is preliminary data.</text>
</comment>
<dbReference type="InterPro" id="IPR035906">
    <property type="entry name" value="MetI-like_sf"/>
</dbReference>
<feature type="transmembrane region" description="Helical" evidence="5">
    <location>
        <begin position="570"/>
        <end position="596"/>
    </location>
</feature>
<evidence type="ECO:0000313" key="8">
    <source>
        <dbReference type="EMBL" id="RVU35327.1"/>
    </source>
</evidence>
<feature type="transmembrane region" description="Helical" evidence="5">
    <location>
        <begin position="621"/>
        <end position="645"/>
    </location>
</feature>
<comment type="subcellular location">
    <subcellularLocation>
        <location evidence="1 5">Cell membrane</location>
        <topology evidence="1 5">Multi-pass membrane protein</topology>
    </subcellularLocation>
</comment>
<reference evidence="8 9" key="1">
    <citation type="submission" date="2019-01" db="EMBL/GenBank/DDBJ databases">
        <authorList>
            <person name="Chen W.-M."/>
        </authorList>
    </citation>
    <scope>NUCLEOTIDE SEQUENCE [LARGE SCALE GENOMIC DNA]</scope>
    <source>
        <strain evidence="8 9">KYPC3</strain>
    </source>
</reference>
<dbReference type="Pfam" id="PF00528">
    <property type="entry name" value="BPD_transp_1"/>
    <property type="match status" value="1"/>
</dbReference>
<evidence type="ECO:0000256" key="3">
    <source>
        <dbReference type="ARBA" id="ARBA00022989"/>
    </source>
</evidence>
<dbReference type="PANTHER" id="PTHR42727">
    <property type="entry name" value="PHOSPHATE TRANSPORT SYSTEM PERMEASE PROTEIN"/>
    <property type="match status" value="1"/>
</dbReference>
<organism evidence="8 9">
    <name type="scientific">Rheinheimera riviphila</name>
    <dbReference type="NCBI Taxonomy" id="1834037"/>
    <lineage>
        <taxon>Bacteria</taxon>
        <taxon>Pseudomonadati</taxon>
        <taxon>Pseudomonadota</taxon>
        <taxon>Gammaproteobacteria</taxon>
        <taxon>Chromatiales</taxon>
        <taxon>Chromatiaceae</taxon>
        <taxon>Rheinheimera</taxon>
    </lineage>
</organism>
<feature type="transmembrane region" description="Helical" evidence="5">
    <location>
        <begin position="536"/>
        <end position="558"/>
    </location>
</feature>
<evidence type="ECO:0000256" key="2">
    <source>
        <dbReference type="ARBA" id="ARBA00022692"/>
    </source>
</evidence>
<feature type="compositionally biased region" description="Low complexity" evidence="6">
    <location>
        <begin position="1"/>
        <end position="23"/>
    </location>
</feature>
<keyword evidence="5" id="KW-0813">Transport</keyword>
<dbReference type="PANTHER" id="PTHR42727:SF1">
    <property type="entry name" value="PHOSPHATE TRANSPORT SYSTEM PERMEASE"/>
    <property type="match status" value="1"/>
</dbReference>
<evidence type="ECO:0000256" key="6">
    <source>
        <dbReference type="SAM" id="MobiDB-lite"/>
    </source>
</evidence>
<dbReference type="AlphaFoldDB" id="A0A437QLD9"/>
<feature type="transmembrane region" description="Helical" evidence="5">
    <location>
        <begin position="475"/>
        <end position="498"/>
    </location>
</feature>
<evidence type="ECO:0000259" key="7">
    <source>
        <dbReference type="PROSITE" id="PS50928"/>
    </source>
</evidence>
<dbReference type="GO" id="GO:0005886">
    <property type="term" value="C:plasma membrane"/>
    <property type="evidence" value="ECO:0007669"/>
    <property type="project" value="UniProtKB-SubCell"/>
</dbReference>
<dbReference type="GO" id="GO:0055085">
    <property type="term" value="P:transmembrane transport"/>
    <property type="evidence" value="ECO:0007669"/>
    <property type="project" value="InterPro"/>
</dbReference>
<keyword evidence="3 5" id="KW-1133">Transmembrane helix</keyword>
<feature type="transmembrane region" description="Helical" evidence="5">
    <location>
        <begin position="666"/>
        <end position="686"/>
    </location>
</feature>
<feature type="transmembrane region" description="Helical" evidence="5">
    <location>
        <begin position="735"/>
        <end position="756"/>
    </location>
</feature>
<dbReference type="RefSeq" id="WP_127700001.1">
    <property type="nucleotide sequence ID" value="NZ_SACS01000016.1"/>
</dbReference>
<dbReference type="CDD" id="cd06261">
    <property type="entry name" value="TM_PBP2"/>
    <property type="match status" value="1"/>
</dbReference>
<feature type="domain" description="ABC transmembrane type-1" evidence="7">
    <location>
        <begin position="469"/>
        <end position="756"/>
    </location>
</feature>
<dbReference type="InterPro" id="IPR015943">
    <property type="entry name" value="WD40/YVTN_repeat-like_dom_sf"/>
</dbReference>
<dbReference type="Proteomes" id="UP000283077">
    <property type="component" value="Unassembled WGS sequence"/>
</dbReference>
<keyword evidence="4 5" id="KW-0472">Membrane</keyword>
<accession>A0A437QLD9</accession>
<name>A0A437QLD9_9GAMM</name>
<feature type="region of interest" description="Disordered" evidence="6">
    <location>
        <begin position="1"/>
        <end position="27"/>
    </location>
</feature>
<dbReference type="InterPro" id="IPR036322">
    <property type="entry name" value="WD40_repeat_dom_sf"/>
</dbReference>
<gene>
    <name evidence="8" type="ORF">EOE67_14210</name>
</gene>
<dbReference type="SUPFAM" id="SSF161098">
    <property type="entry name" value="MetI-like"/>
    <property type="match status" value="2"/>
</dbReference>
<dbReference type="SUPFAM" id="SSF50978">
    <property type="entry name" value="WD40 repeat-like"/>
    <property type="match status" value="1"/>
</dbReference>
<keyword evidence="2 5" id="KW-0812">Transmembrane</keyword>
<comment type="similarity">
    <text evidence="5">Belongs to the binding-protein-dependent transport system permease family.</text>
</comment>
<feature type="transmembrane region" description="Helical" evidence="5">
    <location>
        <begin position="510"/>
        <end position="530"/>
    </location>
</feature>
<keyword evidence="9" id="KW-1185">Reference proteome</keyword>
<proteinExistence type="inferred from homology"/>
<dbReference type="Gene3D" id="1.10.3720.10">
    <property type="entry name" value="MetI-like"/>
    <property type="match status" value="2"/>
</dbReference>
<dbReference type="InterPro" id="IPR000515">
    <property type="entry name" value="MetI-like"/>
</dbReference>
<dbReference type="PROSITE" id="PS50928">
    <property type="entry name" value="ABC_TM1"/>
    <property type="match status" value="1"/>
</dbReference>
<protein>
    <submittedName>
        <fullName evidence="8">ABC transporter permease subunit</fullName>
    </submittedName>
</protein>